<comment type="caution">
    <text evidence="1">The sequence shown here is derived from an EMBL/GenBank/DDBJ whole genome shotgun (WGS) entry which is preliminary data.</text>
</comment>
<protein>
    <submittedName>
        <fullName evidence="1">Uncharacterized protein</fullName>
    </submittedName>
</protein>
<dbReference type="EMBL" id="JACTNF010000058">
    <property type="protein sequence ID" value="MBO1077279.1"/>
    <property type="molecule type" value="Genomic_DNA"/>
</dbReference>
<keyword evidence="2" id="KW-1185">Reference proteome</keyword>
<gene>
    <name evidence="1" type="ORF">IAI60_22045</name>
</gene>
<sequence length="199" mass="21170">MTTNTPSSDDLRTKLHDLEAGFSAAGTALLDAQAAHTNAVRRAISSGDSTAADATKAVLDACTNTHQQISTTLEIARRMLAEAVQHEKAQAEADARVDIATRLADLDTMAASADEQFAALVTKIFKMSEAEYAAFDVARAAGLRAYLPPQSRSALRSLASRFVSIADAFARGDEPRLGEAPVSKTARDVRSNLEGVFPY</sequence>
<accession>A0ABS3KIH4</accession>
<evidence type="ECO:0000313" key="2">
    <source>
        <dbReference type="Proteomes" id="UP001518990"/>
    </source>
</evidence>
<proteinExistence type="predicted"/>
<organism evidence="1 2">
    <name type="scientific">Roseomonas marmotae</name>
    <dbReference type="NCBI Taxonomy" id="2768161"/>
    <lineage>
        <taxon>Bacteria</taxon>
        <taxon>Pseudomonadati</taxon>
        <taxon>Pseudomonadota</taxon>
        <taxon>Alphaproteobacteria</taxon>
        <taxon>Acetobacterales</taxon>
        <taxon>Roseomonadaceae</taxon>
        <taxon>Roseomonas</taxon>
    </lineage>
</organism>
<dbReference type="RefSeq" id="WP_207451352.1">
    <property type="nucleotide sequence ID" value="NZ_JACTNF010000058.1"/>
</dbReference>
<name>A0ABS3KIH4_9PROT</name>
<reference evidence="1 2" key="1">
    <citation type="submission" date="2020-09" db="EMBL/GenBank/DDBJ databases">
        <title>Roseomonas.</title>
        <authorList>
            <person name="Zhu W."/>
        </authorList>
    </citation>
    <scope>NUCLEOTIDE SEQUENCE [LARGE SCALE GENOMIC DNA]</scope>
    <source>
        <strain evidence="1 2">1311</strain>
    </source>
</reference>
<dbReference type="Proteomes" id="UP001518990">
    <property type="component" value="Unassembled WGS sequence"/>
</dbReference>
<evidence type="ECO:0000313" key="1">
    <source>
        <dbReference type="EMBL" id="MBO1077279.1"/>
    </source>
</evidence>